<evidence type="ECO:0000313" key="5">
    <source>
        <dbReference type="Proteomes" id="UP000558688"/>
    </source>
</evidence>
<keyword evidence="2" id="KW-0521">NADP</keyword>
<proteinExistence type="inferred from homology"/>
<name>A0A8H5EHR9_FUSOX</name>
<evidence type="ECO:0008006" key="6">
    <source>
        <dbReference type="Google" id="ProtNLM"/>
    </source>
</evidence>
<dbReference type="SUPFAM" id="SSF51735">
    <property type="entry name" value="NAD(P)-binding Rossmann-fold domains"/>
    <property type="match status" value="1"/>
</dbReference>
<dbReference type="Proteomes" id="UP000558688">
    <property type="component" value="Unassembled WGS sequence"/>
</dbReference>
<evidence type="ECO:0000256" key="3">
    <source>
        <dbReference type="ARBA" id="ARBA00023002"/>
    </source>
</evidence>
<dbReference type="PANTHER" id="PTHR24320">
    <property type="entry name" value="RETINOL DEHYDROGENASE"/>
    <property type="match status" value="1"/>
</dbReference>
<dbReference type="InterPro" id="IPR036291">
    <property type="entry name" value="NAD(P)-bd_dom_sf"/>
</dbReference>
<dbReference type="InterPro" id="IPR002347">
    <property type="entry name" value="SDR_fam"/>
</dbReference>
<evidence type="ECO:0000313" key="4">
    <source>
        <dbReference type="EMBL" id="KAF5259326.1"/>
    </source>
</evidence>
<dbReference type="EMBL" id="JAAFOW010001757">
    <property type="protein sequence ID" value="KAF5259326.1"/>
    <property type="molecule type" value="Genomic_DNA"/>
</dbReference>
<comment type="similarity">
    <text evidence="1">Belongs to the short-chain dehydrogenases/reductases (SDR) family.</text>
</comment>
<dbReference type="AlphaFoldDB" id="A0A8H5EHR9"/>
<organism evidence="4 5">
    <name type="scientific">Fusarium oxysporum</name>
    <name type="common">Fusarium vascular wilt</name>
    <dbReference type="NCBI Taxonomy" id="5507"/>
    <lineage>
        <taxon>Eukaryota</taxon>
        <taxon>Fungi</taxon>
        <taxon>Dikarya</taxon>
        <taxon>Ascomycota</taxon>
        <taxon>Pezizomycotina</taxon>
        <taxon>Sordariomycetes</taxon>
        <taxon>Hypocreomycetidae</taxon>
        <taxon>Hypocreales</taxon>
        <taxon>Nectriaceae</taxon>
        <taxon>Fusarium</taxon>
        <taxon>Fusarium oxysporum species complex</taxon>
    </lineage>
</organism>
<dbReference type="Pfam" id="PF00106">
    <property type="entry name" value="adh_short"/>
    <property type="match status" value="1"/>
</dbReference>
<dbReference type="PRINTS" id="PR00081">
    <property type="entry name" value="GDHRDH"/>
</dbReference>
<reference evidence="4" key="1">
    <citation type="submission" date="2020-02" db="EMBL/GenBank/DDBJ databases">
        <title>Identification and distribution of gene clusters putatively required for synthesis of sphingolipid metabolism inhibitors in phylogenetically diverse species of the filamentous fungus Fusarium.</title>
        <authorList>
            <person name="Kim H.-S."/>
            <person name="Busman M."/>
            <person name="Brown D.W."/>
            <person name="Divon H."/>
            <person name="Uhlig S."/>
            <person name="Proctor R.H."/>
        </authorList>
    </citation>
    <scope>NUCLEOTIDE SEQUENCE [LARGE SCALE GENOMIC DNA]</scope>
    <source>
        <strain evidence="4">NRRL 39464</strain>
    </source>
</reference>
<evidence type="ECO:0000256" key="2">
    <source>
        <dbReference type="ARBA" id="ARBA00022857"/>
    </source>
</evidence>
<comment type="caution">
    <text evidence="4">The sequence shown here is derived from an EMBL/GenBank/DDBJ whole genome shotgun (WGS) entry which is preliminary data.</text>
</comment>
<dbReference type="PANTHER" id="PTHR24320:SF282">
    <property type="entry name" value="WW DOMAIN-CONTAINING OXIDOREDUCTASE"/>
    <property type="match status" value="1"/>
</dbReference>
<protein>
    <recommendedName>
        <fullName evidence="6">Oxidoreductase</fullName>
    </recommendedName>
</protein>
<dbReference type="GO" id="GO:0016491">
    <property type="term" value="F:oxidoreductase activity"/>
    <property type="evidence" value="ECO:0007669"/>
    <property type="project" value="UniProtKB-KW"/>
</dbReference>
<evidence type="ECO:0000256" key="1">
    <source>
        <dbReference type="ARBA" id="ARBA00006484"/>
    </source>
</evidence>
<dbReference type="Gene3D" id="3.40.50.720">
    <property type="entry name" value="NAD(P)-binding Rossmann-like Domain"/>
    <property type="match status" value="1"/>
</dbReference>
<accession>A0A8H5EHR9</accession>
<sequence>MGLFGAGGGIAFDPSQDVQSLAGKVILVTGANSGLGKQSILELAKHHPSQIWLAARSLEKANKATADIKQAVPDIAIEPLELDLGSLRSVQHGAKVFLQQSHRLDILILNAGIMAHPEGATKDGYEIQFGTNHVGHALLTKLLLPTLLRTANQESNSDVRVVILSSAGHKYAPAGGIRFDILKSNGEDLSTVARYGQSKLANILFAQELARRFHDLTVAAVHPGVVVTNLANVMVETSFWKRVAMKVIEPLQGVTVEEGVKNQLWASTAANVISGEYYEPVGVAGKGSKYTHNSQLAQELWDWTEKELQEYNS</sequence>
<keyword evidence="3" id="KW-0560">Oxidoreductase</keyword>
<gene>
    <name evidence="4" type="ORF">FOXYS1_10059</name>
</gene>